<keyword evidence="4" id="KW-0067">ATP-binding</keyword>
<dbReference type="VEuPathDB" id="FungiDB:RhiirFUN_007593"/>
<evidence type="ECO:0000259" key="5">
    <source>
        <dbReference type="PROSITE" id="PS50011"/>
    </source>
</evidence>
<comment type="caution">
    <text evidence="9">The sequence shown here is derived from an EMBL/GenBank/DDBJ whole genome shotgun (WGS) entry which is preliminary data.</text>
</comment>
<evidence type="ECO:0000313" key="11">
    <source>
        <dbReference type="Proteomes" id="UP000232722"/>
    </source>
</evidence>
<feature type="domain" description="Protein kinase" evidence="5">
    <location>
        <begin position="69"/>
        <end position="344"/>
    </location>
</feature>
<proteinExistence type="predicted"/>
<dbReference type="Pfam" id="PF07714">
    <property type="entry name" value="PK_Tyr_Ser-Thr"/>
    <property type="match status" value="1"/>
</dbReference>
<name>A0A2I1H1P6_9GLOM</name>
<evidence type="ECO:0000313" key="12">
    <source>
        <dbReference type="Proteomes" id="UP000233469"/>
    </source>
</evidence>
<evidence type="ECO:0000313" key="13">
    <source>
        <dbReference type="Proteomes" id="UP000234323"/>
    </source>
</evidence>
<dbReference type="AlphaFoldDB" id="A0A2I1H1P6"/>
<dbReference type="EMBL" id="LLXI01001275">
    <property type="protein sequence ID" value="PKY52816.1"/>
    <property type="molecule type" value="Genomic_DNA"/>
</dbReference>
<evidence type="ECO:0000256" key="4">
    <source>
        <dbReference type="ARBA" id="ARBA00022840"/>
    </source>
</evidence>
<dbReference type="Proteomes" id="UP000232722">
    <property type="component" value="Unassembled WGS sequence"/>
</dbReference>
<evidence type="ECO:0000313" key="7">
    <source>
        <dbReference type="EMBL" id="PKC71886.1"/>
    </source>
</evidence>
<keyword evidence="2" id="KW-0547">Nucleotide-binding</keyword>
<dbReference type="PROSITE" id="PS50011">
    <property type="entry name" value="PROTEIN_KINASE_DOM"/>
    <property type="match status" value="1"/>
</dbReference>
<dbReference type="InterPro" id="IPR011009">
    <property type="entry name" value="Kinase-like_dom_sf"/>
</dbReference>
<evidence type="ECO:0000313" key="6">
    <source>
        <dbReference type="EMBL" id="PKC09733.1"/>
    </source>
</evidence>
<reference evidence="9 13" key="1">
    <citation type="submission" date="2015-10" db="EMBL/GenBank/DDBJ databases">
        <title>Genome analyses suggest a sexual origin of heterokaryosis in a supposedly ancient asexual fungus.</title>
        <authorList>
            <person name="Ropars J."/>
            <person name="Sedzielewska K."/>
            <person name="Noel J."/>
            <person name="Charron P."/>
            <person name="Farinelli L."/>
            <person name="Marton T."/>
            <person name="Kruger M."/>
            <person name="Pelin A."/>
            <person name="Brachmann A."/>
            <person name="Corradi N."/>
        </authorList>
    </citation>
    <scope>NUCLEOTIDE SEQUENCE [LARGE SCALE GENOMIC DNA]</scope>
    <source>
        <strain evidence="9 13">A4</strain>
        <strain evidence="6 11">A5</strain>
        <strain evidence="8 12">C2</strain>
    </source>
</reference>
<evidence type="ECO:0000256" key="3">
    <source>
        <dbReference type="ARBA" id="ARBA00022777"/>
    </source>
</evidence>
<dbReference type="Proteomes" id="UP000234323">
    <property type="component" value="Unassembled WGS sequence"/>
</dbReference>
<dbReference type="InterPro" id="IPR051681">
    <property type="entry name" value="Ser/Thr_Kinases-Pseudokinases"/>
</dbReference>
<accession>A0A2I1H1P6</accession>
<gene>
    <name evidence="7" type="ORF">RhiirA1_452988</name>
    <name evidence="9" type="ORF">RhiirA4_470688</name>
    <name evidence="6" type="ORF">RhiirA5_473319</name>
    <name evidence="8" type="ORF">RhiirC2_772264</name>
</gene>
<reference evidence="6 11" key="2">
    <citation type="submission" date="2017-09" db="EMBL/GenBank/DDBJ databases">
        <title>Extensive intraspecific genome diversity in a model arbuscular mycorrhizal fungus.</title>
        <authorList>
            <person name="Chen E.C."/>
            <person name="Morin E."/>
            <person name="Beaudet D."/>
            <person name="Noel J."/>
            <person name="Ndikumana S."/>
            <person name="Charron P."/>
            <person name="St-Onge C."/>
            <person name="Giorgi J."/>
            <person name="Grigoriev I.V."/>
            <person name="Roux C."/>
            <person name="Martin F.M."/>
            <person name="Corradi N."/>
        </authorList>
    </citation>
    <scope>NUCLEOTIDE SEQUENCE [LARGE SCALE GENOMIC DNA]</scope>
    <source>
        <strain evidence="6 11">A5</strain>
    </source>
</reference>
<dbReference type="VEuPathDB" id="FungiDB:FUN_008807"/>
<dbReference type="Gene3D" id="1.10.510.10">
    <property type="entry name" value="Transferase(Phosphotransferase) domain 1"/>
    <property type="match status" value="1"/>
</dbReference>
<evidence type="ECO:0000256" key="1">
    <source>
        <dbReference type="ARBA" id="ARBA00022679"/>
    </source>
</evidence>
<dbReference type="PRINTS" id="PR00109">
    <property type="entry name" value="TYRKINASE"/>
</dbReference>
<evidence type="ECO:0000313" key="10">
    <source>
        <dbReference type="Proteomes" id="UP000232688"/>
    </source>
</evidence>
<dbReference type="EMBL" id="LLXL01000173">
    <property type="protein sequence ID" value="PKK76635.1"/>
    <property type="molecule type" value="Genomic_DNA"/>
</dbReference>
<dbReference type="SUPFAM" id="SSF56112">
    <property type="entry name" value="Protein kinase-like (PK-like)"/>
    <property type="match status" value="1"/>
</dbReference>
<dbReference type="GO" id="GO:0005524">
    <property type="term" value="F:ATP binding"/>
    <property type="evidence" value="ECO:0007669"/>
    <property type="project" value="UniProtKB-KW"/>
</dbReference>
<dbReference type="Proteomes" id="UP000232688">
    <property type="component" value="Unassembled WGS sequence"/>
</dbReference>
<dbReference type="PANTHER" id="PTHR44329:SF288">
    <property type="entry name" value="MITOGEN-ACTIVATED PROTEIN KINASE KINASE KINASE 20"/>
    <property type="match status" value="1"/>
</dbReference>
<sequence length="392" mass="45811">MSLGINSYSYNQLITEIQIKMQNIFRTMNTKYWTSGNNQIDEIIRASQRRATDNEDRNHFLEWINIHRFSNIRYISSGAFGDVSYAIWFDGPPIDVERVKRGPPCDVAIKFFDSITEFMKELIHNHKMIEACSSASGFGNLIHVYGVTRGLNGNYGIVMQYASEGSLDSFLKNNWRYISWEIKLGILKDIARGLKNLHDAGLIHGDLHCNNIMITRDRVNYSITAYIGDFGFTRSEERYTNRTQIVGVIPFIAPEVLAGKKYTKKADIFSFGVLMYQIVCNKKPFFDQNHNFRLARSIYEGLRPQFNRDLMPICYETLMRNCWNYCQRSRPKSEKLYEKFSEWESSVYERDSPFEQYRLIAVPLPNKCDHQFAVYTTRVWHSPLAHSYSKKK</sequence>
<dbReference type="EMBL" id="LLXJ01000436">
    <property type="protein sequence ID" value="PKC09733.1"/>
    <property type="molecule type" value="Genomic_DNA"/>
</dbReference>
<dbReference type="GO" id="GO:0004674">
    <property type="term" value="F:protein serine/threonine kinase activity"/>
    <property type="evidence" value="ECO:0007669"/>
    <property type="project" value="TreeGrafter"/>
</dbReference>
<reference evidence="10 12" key="3">
    <citation type="submission" date="2017-10" db="EMBL/GenBank/DDBJ databases">
        <title>Extensive intraspecific genome diversity in a model arbuscular mycorrhizal fungus.</title>
        <authorList>
            <person name="Chen E.C.H."/>
            <person name="Morin E."/>
            <person name="Baudet D."/>
            <person name="Noel J."/>
            <person name="Ndikumana S."/>
            <person name="Charron P."/>
            <person name="St-Onge C."/>
            <person name="Giorgi J."/>
            <person name="Grigoriev I.V."/>
            <person name="Roux C."/>
            <person name="Martin F.M."/>
            <person name="Corradi N."/>
        </authorList>
    </citation>
    <scope>NUCLEOTIDE SEQUENCE [LARGE SCALE GENOMIC DNA]</scope>
    <source>
        <strain evidence="7 10">A1</strain>
        <strain evidence="8 12">C2</strain>
    </source>
</reference>
<dbReference type="OrthoDB" id="346907at2759"/>
<keyword evidence="13" id="KW-1185">Reference proteome</keyword>
<evidence type="ECO:0000256" key="2">
    <source>
        <dbReference type="ARBA" id="ARBA00022741"/>
    </source>
</evidence>
<organism evidence="9 13">
    <name type="scientific">Rhizophagus irregularis</name>
    <dbReference type="NCBI Taxonomy" id="588596"/>
    <lineage>
        <taxon>Eukaryota</taxon>
        <taxon>Fungi</taxon>
        <taxon>Fungi incertae sedis</taxon>
        <taxon>Mucoromycota</taxon>
        <taxon>Glomeromycotina</taxon>
        <taxon>Glomeromycetes</taxon>
        <taxon>Glomerales</taxon>
        <taxon>Glomeraceae</taxon>
        <taxon>Rhizophagus</taxon>
    </lineage>
</organism>
<keyword evidence="3 9" id="KW-0418">Kinase</keyword>
<dbReference type="InterPro" id="IPR000719">
    <property type="entry name" value="Prot_kinase_dom"/>
</dbReference>
<dbReference type="VEuPathDB" id="FungiDB:RhiirA1_452988"/>
<keyword evidence="1" id="KW-0808">Transferase</keyword>
<evidence type="ECO:0000313" key="9">
    <source>
        <dbReference type="EMBL" id="PKY52816.1"/>
    </source>
</evidence>
<evidence type="ECO:0000313" key="8">
    <source>
        <dbReference type="EMBL" id="PKK76635.1"/>
    </source>
</evidence>
<dbReference type="EMBL" id="LLXH01000146">
    <property type="protein sequence ID" value="PKC71886.1"/>
    <property type="molecule type" value="Genomic_DNA"/>
</dbReference>
<protein>
    <submittedName>
        <fullName evidence="9">Kinase-like protein</fullName>
    </submittedName>
</protein>
<dbReference type="Proteomes" id="UP000233469">
    <property type="component" value="Unassembled WGS sequence"/>
</dbReference>
<dbReference type="InterPro" id="IPR001245">
    <property type="entry name" value="Ser-Thr/Tyr_kinase_cat_dom"/>
</dbReference>
<reference evidence="7 10" key="4">
    <citation type="submission" date="2017-10" db="EMBL/GenBank/DDBJ databases">
        <title>Genome analyses suggest a sexual origin of heterokaryosis in a supposedly ancient asexual fungus.</title>
        <authorList>
            <person name="Corradi N."/>
            <person name="Sedzielewska K."/>
            <person name="Noel J."/>
            <person name="Charron P."/>
            <person name="Farinelli L."/>
            <person name="Marton T."/>
            <person name="Kruger M."/>
            <person name="Pelin A."/>
            <person name="Brachmann A."/>
            <person name="Corradi N."/>
        </authorList>
    </citation>
    <scope>NUCLEOTIDE SEQUENCE [LARGE SCALE GENOMIC DNA]</scope>
    <source>
        <strain evidence="7 10">A1</strain>
    </source>
</reference>
<dbReference type="PANTHER" id="PTHR44329">
    <property type="entry name" value="SERINE/THREONINE-PROTEIN KINASE TNNI3K-RELATED"/>
    <property type="match status" value="1"/>
</dbReference>